<feature type="transmembrane region" description="Helical" evidence="1">
    <location>
        <begin position="25"/>
        <end position="43"/>
    </location>
</feature>
<organism evidence="2">
    <name type="scientific">Salmonella enterica</name>
    <name type="common">Salmonella choleraesuis</name>
    <dbReference type="NCBI Taxonomy" id="28901"/>
    <lineage>
        <taxon>Bacteria</taxon>
        <taxon>Pseudomonadati</taxon>
        <taxon>Pseudomonadota</taxon>
        <taxon>Gammaproteobacteria</taxon>
        <taxon>Enterobacterales</taxon>
        <taxon>Enterobacteriaceae</taxon>
        <taxon>Salmonella</taxon>
    </lineage>
</organism>
<feature type="transmembrane region" description="Helical" evidence="1">
    <location>
        <begin position="154"/>
        <end position="177"/>
    </location>
</feature>
<feature type="transmembrane region" description="Helical" evidence="1">
    <location>
        <begin position="85"/>
        <end position="103"/>
    </location>
</feature>
<evidence type="ECO:0000313" key="2">
    <source>
        <dbReference type="EMBL" id="AFW04888.1"/>
    </source>
</evidence>
<feature type="transmembrane region" description="Helical" evidence="1">
    <location>
        <begin position="55"/>
        <end position="73"/>
    </location>
</feature>
<gene>
    <name evidence="2" type="primary">wzy</name>
</gene>
<sequence>MLIYNTVFLFLVLCALLDLADKKNFFLFTLSFIVLLILMGFRGNGGDDFLVYQQYFNSLPIILYDYGVGYFYLNSFAKYFGNYEFFIFVSSLLCLSLQSFFIYSETEKPCLVLLLFYSTSFLWLDFILIRQSIAVGFFVVAISLYKNSRNKLSFLFFVFSALFHETAFFAAALFYIFSKLEKKGILIAILILLILSPFLSDILVIINNITIKNKNVELYLGEHALPSIANIAEFLMAVLAFIIIKKDDIFRNSKEYRLYKVIIIASFCILVLSYTVPTLARFLEYYRLFYFLLLTRMFMYFNLRSRYMIFIALTVYGFVRMNSFIYQFDSGFDYIFNGSSI</sequence>
<feature type="transmembrane region" description="Helical" evidence="1">
    <location>
        <begin position="184"/>
        <end position="206"/>
    </location>
</feature>
<proteinExistence type="predicted"/>
<dbReference type="InterPro" id="IPR049458">
    <property type="entry name" value="EpsG-like"/>
</dbReference>
<keyword evidence="1" id="KW-0472">Membrane</keyword>
<feature type="transmembrane region" description="Helical" evidence="1">
    <location>
        <begin position="256"/>
        <end position="276"/>
    </location>
</feature>
<feature type="transmembrane region" description="Helical" evidence="1">
    <location>
        <begin position="110"/>
        <end position="142"/>
    </location>
</feature>
<name>U3GKV7_SALER</name>
<reference evidence="2" key="1">
    <citation type="journal article" date="2013" name="FEMS Microbiol. Rev.">
        <title>Structural diversity in Salmonella O antigens and its genetic basis.</title>
        <authorList>
            <person name="Liu B."/>
            <person name="Knirel Y.A."/>
            <person name="Feng L."/>
            <person name="Perepelov A.V."/>
            <person name="Senchenkova S.N."/>
            <person name="Reeves P.R."/>
            <person name="Wang L."/>
        </authorList>
    </citation>
    <scope>NUCLEOTIDE SEQUENCE</scope>
    <source>
        <strain evidence="2">G1456</strain>
    </source>
</reference>
<dbReference type="AlphaFoldDB" id="U3GKV7"/>
<protein>
    <submittedName>
        <fullName evidence="2">O-antigen polymerase</fullName>
    </submittedName>
</protein>
<feature type="transmembrane region" description="Helical" evidence="1">
    <location>
        <begin position="308"/>
        <end position="328"/>
    </location>
</feature>
<keyword evidence="1" id="KW-0812">Transmembrane</keyword>
<accession>U3GKV7</accession>
<dbReference type="EMBL" id="JX975348">
    <property type="protein sequence ID" value="AFW04888.1"/>
    <property type="molecule type" value="Genomic_DNA"/>
</dbReference>
<evidence type="ECO:0000256" key="1">
    <source>
        <dbReference type="SAM" id="Phobius"/>
    </source>
</evidence>
<feature type="transmembrane region" description="Helical" evidence="1">
    <location>
        <begin position="226"/>
        <end position="244"/>
    </location>
</feature>
<dbReference type="Pfam" id="PF14897">
    <property type="entry name" value="EpsG"/>
    <property type="match status" value="1"/>
</dbReference>
<keyword evidence="1" id="KW-1133">Transmembrane helix</keyword>